<protein>
    <submittedName>
        <fullName evidence="2">Uncharacterized protein</fullName>
    </submittedName>
</protein>
<gene>
    <name evidence="2" type="ORF">GSB_154002</name>
</gene>
<dbReference type="VEuPathDB" id="GiardiaDB:GL50581_491"/>
<accession>V6TTP2</accession>
<dbReference type="VEuPathDB" id="GiardiaDB:GL50803_0033898"/>
<reference evidence="2 3" key="2">
    <citation type="journal article" date="2013" name="Genome Biol. Evol.">
        <title>Genome sequencing of Giardia lamblia genotypes A2 and B isolates (DH and GS) and comparative analysis with the genomes of genotypes A1 and E (WB and Pig).</title>
        <authorList>
            <person name="Adam R.D."/>
            <person name="Dahlstrom E.W."/>
            <person name="Martens C.A."/>
            <person name="Bruno D.P."/>
            <person name="Barbian K.D."/>
            <person name="Ricklefs S.M."/>
            <person name="Hernandez M.M."/>
            <person name="Narla N.P."/>
            <person name="Patel R.B."/>
            <person name="Porcella S.F."/>
            <person name="Nash T.E."/>
        </authorList>
    </citation>
    <scope>NUCLEOTIDE SEQUENCE [LARGE SCALE GENOMIC DNA]</scope>
    <source>
        <strain evidence="2 3">GS</strain>
    </source>
</reference>
<dbReference type="EMBL" id="AHHH01000086">
    <property type="protein sequence ID" value="ESU42348.1"/>
    <property type="molecule type" value="Genomic_DNA"/>
</dbReference>
<feature type="compositionally biased region" description="Low complexity" evidence="1">
    <location>
        <begin position="392"/>
        <end position="404"/>
    </location>
</feature>
<sequence>MKKGRPPPLELCSDTLAAVTKELTEFLGSYTCTEATSEALLVLSKELEKLVRRHCLACQGTLAIICGDHQLGVRPRDEAIALLFVLPNDCTPSSPIDTGFENSSLHDALLDTGYTILAYTTTCISLMTTSDSSTIFYHISLATDSTSHSFYDRSMINALSKLYSSSSDAVTLYLLLWKMALHSSMKQSVSSPALQHGKQSSATSISVYDQLPPLEELLYLRLHLHLLTFYFITAYPRKRMRAILPNKSKGANLLTMLVSLADHMANLQRENAVNPSCIVTDWSICSLVQGAAAIKLGVPETGSLYFASYGLAGLLPFNDKGGHFIVFLMTLRTATLKLLSAMKLSLQPDKSYLSILVGNYQINSTITNFTPLSTQSTPMDLSFRMAIASSETSSAPSSLHSTPTQKRVADTTDMHIPLP</sequence>
<dbReference type="AlphaFoldDB" id="V6TTP2"/>
<dbReference type="VEuPathDB" id="GiardiaDB:QR46_3362"/>
<comment type="caution">
    <text evidence="2">The sequence shown here is derived from an EMBL/GenBank/DDBJ whole genome shotgun (WGS) entry which is preliminary data.</text>
</comment>
<dbReference type="OrthoDB" id="10258095at2759"/>
<reference evidence="3" key="1">
    <citation type="submission" date="2012-02" db="EMBL/GenBank/DDBJ databases">
        <title>Genome sequencing of Giardia lamblia Genotypes A2 and B isolates (DH and GS) and comparative analysis with the genomes of Genotypes A1 and E (WB and Pig).</title>
        <authorList>
            <person name="Adam R."/>
            <person name="Dahlstrom E."/>
            <person name="Martens C."/>
            <person name="Bruno D."/>
            <person name="Barbian K."/>
            <person name="Porcella S.F."/>
            <person name="Nash T."/>
        </authorList>
    </citation>
    <scope>NUCLEOTIDE SEQUENCE</scope>
    <source>
        <strain evidence="3">GS</strain>
    </source>
</reference>
<proteinExistence type="predicted"/>
<evidence type="ECO:0000313" key="3">
    <source>
        <dbReference type="Proteomes" id="UP000018040"/>
    </source>
</evidence>
<evidence type="ECO:0000256" key="1">
    <source>
        <dbReference type="SAM" id="MobiDB-lite"/>
    </source>
</evidence>
<dbReference type="Proteomes" id="UP000018040">
    <property type="component" value="Unassembled WGS sequence"/>
</dbReference>
<evidence type="ECO:0000313" key="2">
    <source>
        <dbReference type="EMBL" id="ESU42348.1"/>
    </source>
</evidence>
<feature type="region of interest" description="Disordered" evidence="1">
    <location>
        <begin position="392"/>
        <end position="419"/>
    </location>
</feature>
<name>V6TTP2_GIAIN</name>
<organism evidence="2 3">
    <name type="scientific">Giardia intestinalis</name>
    <name type="common">Giardia lamblia</name>
    <dbReference type="NCBI Taxonomy" id="5741"/>
    <lineage>
        <taxon>Eukaryota</taxon>
        <taxon>Metamonada</taxon>
        <taxon>Diplomonadida</taxon>
        <taxon>Hexamitidae</taxon>
        <taxon>Giardiinae</taxon>
        <taxon>Giardia</taxon>
    </lineage>
</organism>